<proteinExistence type="predicted"/>
<dbReference type="PANTHER" id="PTHR42886:SF42">
    <property type="entry name" value="ALPHA_BETA-HYDROLASES SUPERFAMILY PROTEIN"/>
    <property type="match status" value="1"/>
</dbReference>
<sequence>MSSADTSSPHVVLVHGAWHGAWCWRDGFAQRLEQAGLQVTTPDLPAHGDRLDADRLRSLRHGPRLRDYVDSVVEVLRGLPAGGPPPVVVGHSMGGGVVQHLVGRLDRPALGGAVLLASMPPAGVWRVTADTARQRTATFLRANVRRDLGMLVVEAEHVRRMFLSADTDDAVVAAVQSRLHGESFRAFLDMLALDRPRPATGRGPRATQVRVLGAADDTIFRVADVEATAAAWGTEAVVVPGIGHDVMLDHGWERVADQVITWVGEMA</sequence>
<organism evidence="2 3">
    <name type="scientific">Nocardioides marinus</name>
    <dbReference type="NCBI Taxonomy" id="374514"/>
    <lineage>
        <taxon>Bacteria</taxon>
        <taxon>Bacillati</taxon>
        <taxon>Actinomycetota</taxon>
        <taxon>Actinomycetes</taxon>
        <taxon>Propionibacteriales</taxon>
        <taxon>Nocardioidaceae</taxon>
        <taxon>Nocardioides</taxon>
    </lineage>
</organism>
<keyword evidence="3" id="KW-1185">Reference proteome</keyword>
<comment type="caution">
    <text evidence="2">The sequence shown here is derived from an EMBL/GenBank/DDBJ whole genome shotgun (WGS) entry which is preliminary data.</text>
</comment>
<dbReference type="GO" id="GO:0042171">
    <property type="term" value="F:lysophosphatidic acid acyltransferase activity"/>
    <property type="evidence" value="ECO:0007669"/>
    <property type="project" value="TreeGrafter"/>
</dbReference>
<accession>A0A7Y9YCY4</accession>
<gene>
    <name evidence="2" type="ORF">BKA05_001448</name>
</gene>
<dbReference type="GO" id="GO:0055088">
    <property type="term" value="P:lipid homeostasis"/>
    <property type="evidence" value="ECO:0007669"/>
    <property type="project" value="TreeGrafter"/>
</dbReference>
<dbReference type="SUPFAM" id="SSF53474">
    <property type="entry name" value="alpha/beta-Hydrolases"/>
    <property type="match status" value="1"/>
</dbReference>
<feature type="domain" description="AB hydrolase-1" evidence="1">
    <location>
        <begin position="11"/>
        <end position="257"/>
    </location>
</feature>
<evidence type="ECO:0000259" key="1">
    <source>
        <dbReference type="Pfam" id="PF12697"/>
    </source>
</evidence>
<dbReference type="Proteomes" id="UP000537326">
    <property type="component" value="Unassembled WGS sequence"/>
</dbReference>
<dbReference type="Gene3D" id="3.40.50.1820">
    <property type="entry name" value="alpha/beta hydrolase"/>
    <property type="match status" value="1"/>
</dbReference>
<evidence type="ECO:0000313" key="2">
    <source>
        <dbReference type="EMBL" id="NYI09933.1"/>
    </source>
</evidence>
<dbReference type="InterPro" id="IPR029058">
    <property type="entry name" value="AB_hydrolase_fold"/>
</dbReference>
<dbReference type="EMBL" id="JACBZI010000001">
    <property type="protein sequence ID" value="NYI09933.1"/>
    <property type="molecule type" value="Genomic_DNA"/>
</dbReference>
<dbReference type="AlphaFoldDB" id="A0A7Y9YCY4"/>
<dbReference type="InterPro" id="IPR000073">
    <property type="entry name" value="AB_hydrolase_1"/>
</dbReference>
<name>A0A7Y9YCY4_9ACTN</name>
<dbReference type="GO" id="GO:0052689">
    <property type="term" value="F:carboxylic ester hydrolase activity"/>
    <property type="evidence" value="ECO:0007669"/>
    <property type="project" value="TreeGrafter"/>
</dbReference>
<evidence type="ECO:0000313" key="3">
    <source>
        <dbReference type="Proteomes" id="UP000537326"/>
    </source>
</evidence>
<dbReference type="Pfam" id="PF12697">
    <property type="entry name" value="Abhydrolase_6"/>
    <property type="match status" value="1"/>
</dbReference>
<dbReference type="RefSeq" id="WP_179530843.1">
    <property type="nucleotide sequence ID" value="NZ_BAAAPP010000004.1"/>
</dbReference>
<protein>
    <recommendedName>
        <fullName evidence="1">AB hydrolase-1 domain-containing protein</fullName>
    </recommendedName>
</protein>
<dbReference type="GO" id="GO:0006654">
    <property type="term" value="P:phosphatidic acid biosynthetic process"/>
    <property type="evidence" value="ECO:0007669"/>
    <property type="project" value="TreeGrafter"/>
</dbReference>
<reference evidence="2 3" key="1">
    <citation type="submission" date="2020-07" db="EMBL/GenBank/DDBJ databases">
        <title>Sequencing the genomes of 1000 actinobacteria strains.</title>
        <authorList>
            <person name="Klenk H.-P."/>
        </authorList>
    </citation>
    <scope>NUCLEOTIDE SEQUENCE [LARGE SCALE GENOMIC DNA]</scope>
    <source>
        <strain evidence="2 3">DSM 18248</strain>
    </source>
</reference>
<dbReference type="PANTHER" id="PTHR42886">
    <property type="entry name" value="RE40534P-RELATED"/>
    <property type="match status" value="1"/>
</dbReference>